<evidence type="ECO:0000313" key="11">
    <source>
        <dbReference type="EMBL" id="MDN7012988.1"/>
    </source>
</evidence>
<sequence length="676" mass="76590">MYRRAGTRGWAPVGSPAKTPVSPNRYRTGSDMEQLELLRRTLRPLLERLPAEEQKEVVAALAGMESGIASLTAGYDHIQRYRTVFENTSTAVVALKADCTINLANTQFEQLAGYPKSEIEGKKRWTEFVVSEDLARMREQHLLRREREESAQTQYEFRFLSRTGEIHDIFANIDMVPGTRESIAFLFDITEQKKTEEIIRQTEAQLTNAMDIAQLVEWEEDVESQTFTFNDQFYSLYGTTAAREGGNVMPMERYAREFVHPDDLQVIAEVMARTTEGTVPEVQQVEHRIIRKDGTIRHIIARIKCVKDANGKPVRVYGANQDITERKRMEEALQKKNAELQTIIDNIPDLAWLTDTDSRFIAVNRKFSEVVEVNPENLIGNTCDLCFGRRAAEIFEEENRKVMASKEQAVAEESFINVGQSGSIFETIRSPILDRSGEVIGTVGIARDITGRKKTEEAVRLANKKLNLLSSITRHDVLNQLTVVLGYLRLAEEQVTDPLLRDYLEKMSKAGEIARRQIEFTREYQEIGVRLPRWQDVRSTILQATKDLTPGLVTLSVDIRDVEVFADPLLEKVFYNTVENALRHGGSITKVKFSAENSDGCLRIVCEDDGTGVPESEKQHIFERRYFNHTGFGLFLAKEVLAITGLSIRETGVPGEGARFELLVPAGVYRLNGQQS</sequence>
<dbReference type="PROSITE" id="PS50113">
    <property type="entry name" value="PAC"/>
    <property type="match status" value="2"/>
</dbReference>
<comment type="caution">
    <text evidence="11">The sequence shown here is derived from an EMBL/GenBank/DDBJ whole genome shotgun (WGS) entry which is preliminary data.</text>
</comment>
<dbReference type="Proteomes" id="UP001168423">
    <property type="component" value="Unassembled WGS sequence"/>
</dbReference>
<gene>
    <name evidence="11" type="ORF">FGW20_08030</name>
</gene>
<evidence type="ECO:0000256" key="7">
    <source>
        <dbReference type="SAM" id="MobiDB-lite"/>
    </source>
</evidence>
<dbReference type="InterPro" id="IPR036890">
    <property type="entry name" value="HATPase_C_sf"/>
</dbReference>
<dbReference type="InterPro" id="IPR000700">
    <property type="entry name" value="PAS-assoc_C"/>
</dbReference>
<evidence type="ECO:0000313" key="12">
    <source>
        <dbReference type="Proteomes" id="UP001168423"/>
    </source>
</evidence>
<name>A0ABT8M1S7_9EURY</name>
<dbReference type="SUPFAM" id="SSF55874">
    <property type="entry name" value="ATPase domain of HSP90 chaperone/DNA topoisomerase II/histidine kinase"/>
    <property type="match status" value="1"/>
</dbReference>
<dbReference type="PANTHER" id="PTHR43304">
    <property type="entry name" value="PHYTOCHROME-LIKE PROTEIN CPH1"/>
    <property type="match status" value="1"/>
</dbReference>
<accession>A0ABT8M1S7</accession>
<dbReference type="SMART" id="SM00387">
    <property type="entry name" value="HATPase_c"/>
    <property type="match status" value="1"/>
</dbReference>
<dbReference type="CDD" id="cd00130">
    <property type="entry name" value="PAS"/>
    <property type="match status" value="3"/>
</dbReference>
<evidence type="ECO:0000259" key="10">
    <source>
        <dbReference type="PROSITE" id="PS50113"/>
    </source>
</evidence>
<dbReference type="PROSITE" id="PS50109">
    <property type="entry name" value="HIS_KIN"/>
    <property type="match status" value="1"/>
</dbReference>
<organism evidence="11 12">
    <name type="scientific">Methanoculleus methanifontis</name>
    <dbReference type="NCBI Taxonomy" id="2584086"/>
    <lineage>
        <taxon>Archaea</taxon>
        <taxon>Methanobacteriati</taxon>
        <taxon>Methanobacteriota</taxon>
        <taxon>Stenosarchaea group</taxon>
        <taxon>Methanomicrobia</taxon>
        <taxon>Methanomicrobiales</taxon>
        <taxon>Methanomicrobiaceae</taxon>
        <taxon>Methanoculleus</taxon>
    </lineage>
</organism>
<dbReference type="Pfam" id="PF08448">
    <property type="entry name" value="PAS_4"/>
    <property type="match status" value="1"/>
</dbReference>
<dbReference type="Gene3D" id="3.30.450.20">
    <property type="entry name" value="PAS domain"/>
    <property type="match status" value="3"/>
</dbReference>
<evidence type="ECO:0000256" key="4">
    <source>
        <dbReference type="ARBA" id="ARBA00022679"/>
    </source>
</evidence>
<evidence type="ECO:0000256" key="5">
    <source>
        <dbReference type="ARBA" id="ARBA00022777"/>
    </source>
</evidence>
<protein>
    <recommendedName>
        <fullName evidence="2">histidine kinase</fullName>
        <ecNumber evidence="2">2.7.13.3</ecNumber>
    </recommendedName>
</protein>
<feature type="domain" description="PAS" evidence="9">
    <location>
        <begin position="336"/>
        <end position="414"/>
    </location>
</feature>
<dbReference type="Pfam" id="PF02518">
    <property type="entry name" value="HATPase_c"/>
    <property type="match status" value="1"/>
</dbReference>
<dbReference type="InterPro" id="IPR052162">
    <property type="entry name" value="Sensor_kinase/Photoreceptor"/>
</dbReference>
<dbReference type="Gene3D" id="2.10.70.100">
    <property type="match status" value="1"/>
</dbReference>
<evidence type="ECO:0000256" key="3">
    <source>
        <dbReference type="ARBA" id="ARBA00022553"/>
    </source>
</evidence>
<dbReference type="InterPro" id="IPR035965">
    <property type="entry name" value="PAS-like_dom_sf"/>
</dbReference>
<dbReference type="PANTHER" id="PTHR43304:SF1">
    <property type="entry name" value="PAC DOMAIN-CONTAINING PROTEIN"/>
    <property type="match status" value="1"/>
</dbReference>
<dbReference type="SMART" id="SM00086">
    <property type="entry name" value="PAC"/>
    <property type="match status" value="3"/>
</dbReference>
<evidence type="ECO:0000259" key="9">
    <source>
        <dbReference type="PROSITE" id="PS50112"/>
    </source>
</evidence>
<comment type="catalytic activity">
    <reaction evidence="1">
        <text>ATP + protein L-histidine = ADP + protein N-phospho-L-histidine.</text>
        <dbReference type="EC" id="2.7.13.3"/>
    </reaction>
</comment>
<dbReference type="InterPro" id="IPR003594">
    <property type="entry name" value="HATPase_dom"/>
</dbReference>
<dbReference type="SUPFAM" id="SSF55785">
    <property type="entry name" value="PYP-like sensor domain (PAS domain)"/>
    <property type="match status" value="3"/>
</dbReference>
<keyword evidence="4" id="KW-0808">Transferase</keyword>
<dbReference type="CDD" id="cd00075">
    <property type="entry name" value="HATPase"/>
    <property type="match status" value="1"/>
</dbReference>
<dbReference type="InterPro" id="IPR013656">
    <property type="entry name" value="PAS_4"/>
</dbReference>
<proteinExistence type="predicted"/>
<feature type="domain" description="PAS" evidence="9">
    <location>
        <begin position="202"/>
        <end position="278"/>
    </location>
</feature>
<feature type="domain" description="PAC" evidence="10">
    <location>
        <begin position="409"/>
        <end position="461"/>
    </location>
</feature>
<evidence type="ECO:0000256" key="2">
    <source>
        <dbReference type="ARBA" id="ARBA00012438"/>
    </source>
</evidence>
<reference evidence="11" key="1">
    <citation type="submission" date="2019-05" db="EMBL/GenBank/DDBJ databases">
        <title>Isolation and characterization of methanogens from the cold seep sediment at Four-Way Closure Ridge.</title>
        <authorList>
            <person name="You Y.-T."/>
            <person name="Chen S.-C."/>
            <person name="Zhang W.-L."/>
            <person name="Lai M.-C."/>
        </authorList>
    </citation>
    <scope>NUCLEOTIDE SEQUENCE</scope>
    <source>
        <strain evidence="11">FWC-SCC3</strain>
    </source>
</reference>
<dbReference type="EC" id="2.7.13.3" evidence="2"/>
<dbReference type="EMBL" id="VCYI01000009">
    <property type="protein sequence ID" value="MDN7012988.1"/>
    <property type="molecule type" value="Genomic_DNA"/>
</dbReference>
<feature type="region of interest" description="Disordered" evidence="7">
    <location>
        <begin position="1"/>
        <end position="27"/>
    </location>
</feature>
<dbReference type="Gene3D" id="1.10.287.130">
    <property type="match status" value="1"/>
</dbReference>
<dbReference type="NCBIfam" id="TIGR00229">
    <property type="entry name" value="sensory_box"/>
    <property type="match status" value="3"/>
</dbReference>
<dbReference type="InterPro" id="IPR005467">
    <property type="entry name" value="His_kinase_dom"/>
</dbReference>
<dbReference type="InterPro" id="IPR013655">
    <property type="entry name" value="PAS_fold_3"/>
</dbReference>
<dbReference type="InterPro" id="IPR000014">
    <property type="entry name" value="PAS"/>
</dbReference>
<dbReference type="Gene3D" id="3.30.565.10">
    <property type="entry name" value="Histidine kinase-like ATPase, C-terminal domain"/>
    <property type="match status" value="1"/>
</dbReference>
<dbReference type="PROSITE" id="PS50112">
    <property type="entry name" value="PAS"/>
    <property type="match status" value="3"/>
</dbReference>
<keyword evidence="3" id="KW-0597">Phosphoprotein</keyword>
<feature type="coiled-coil region" evidence="6">
    <location>
        <begin position="319"/>
        <end position="346"/>
    </location>
</feature>
<feature type="domain" description="Histidine kinase" evidence="8">
    <location>
        <begin position="570"/>
        <end position="668"/>
    </location>
</feature>
<feature type="domain" description="PAS" evidence="9">
    <location>
        <begin position="77"/>
        <end position="150"/>
    </location>
</feature>
<dbReference type="InterPro" id="IPR001610">
    <property type="entry name" value="PAC"/>
</dbReference>
<keyword evidence="12" id="KW-1185">Reference proteome</keyword>
<dbReference type="Pfam" id="PF08447">
    <property type="entry name" value="PAS_3"/>
    <property type="match status" value="2"/>
</dbReference>
<evidence type="ECO:0000256" key="6">
    <source>
        <dbReference type="SAM" id="Coils"/>
    </source>
</evidence>
<keyword evidence="5" id="KW-0418">Kinase</keyword>
<feature type="domain" description="PAC" evidence="10">
    <location>
        <begin position="283"/>
        <end position="335"/>
    </location>
</feature>
<dbReference type="SMART" id="SM00091">
    <property type="entry name" value="PAS"/>
    <property type="match status" value="2"/>
</dbReference>
<evidence type="ECO:0000256" key="1">
    <source>
        <dbReference type="ARBA" id="ARBA00000085"/>
    </source>
</evidence>
<keyword evidence="6" id="KW-0175">Coiled coil</keyword>
<evidence type="ECO:0000259" key="8">
    <source>
        <dbReference type="PROSITE" id="PS50109"/>
    </source>
</evidence>